<dbReference type="SUPFAM" id="SSF56112">
    <property type="entry name" value="Protein kinase-like (PK-like)"/>
    <property type="match status" value="1"/>
</dbReference>
<dbReference type="Gene3D" id="1.10.510.10">
    <property type="entry name" value="Transferase(Phosphotransferase) domain 1"/>
    <property type="match status" value="1"/>
</dbReference>
<dbReference type="GO" id="GO:0004672">
    <property type="term" value="F:protein kinase activity"/>
    <property type="evidence" value="ECO:0007669"/>
    <property type="project" value="InterPro"/>
</dbReference>
<sequence>MAALISGLSPESLRSADQTFRKLEPDEERWRDRQQFLESRGYMLRPRYRPGWIPSWTGTRRNPVFCEDSKALPARPHLIDATRISDDKMVYVKRVQSGDNESRIATMLSSETLLKDPRNKCVPIVDLFEDSDDPTISYMVMPFLRLVNDPPFAIVDDVADFVEQMLEGLVFLHEVGVAHRDCSYKNVMMDASAMYPHGFHPAKDTFLPDGETPAKPLARSSVSIIYYYVDFGISVHIPPDVDPKLAVGDDGRDREPPELSSDAPYNPFKLDIFLIGNLFRRVVHDEYFNVEFLSTVIDPMTREDPASRPDARDILECWRKVRTSLSLYKRRWELRSRTETRNTFFLDMVCFVRVTIYAVRQLFGWAVGTKR</sequence>
<gene>
    <name evidence="2" type="ORF">SCP_0204240</name>
</gene>
<name>A0A401GAQ1_9APHY</name>
<dbReference type="InterPro" id="IPR000719">
    <property type="entry name" value="Prot_kinase_dom"/>
</dbReference>
<dbReference type="EMBL" id="BFAD01000002">
    <property type="protein sequence ID" value="GBE79227.1"/>
    <property type="molecule type" value="Genomic_DNA"/>
</dbReference>
<proteinExistence type="predicted"/>
<keyword evidence="3" id="KW-1185">Reference proteome</keyword>
<dbReference type="SMART" id="SM00220">
    <property type="entry name" value="S_TKc"/>
    <property type="match status" value="1"/>
</dbReference>
<feature type="domain" description="Protein kinase" evidence="1">
    <location>
        <begin position="42"/>
        <end position="371"/>
    </location>
</feature>
<dbReference type="GeneID" id="38776144"/>
<dbReference type="OrthoDB" id="5987198at2759"/>
<accession>A0A401GAQ1</accession>
<organism evidence="2 3">
    <name type="scientific">Sparassis crispa</name>
    <dbReference type="NCBI Taxonomy" id="139825"/>
    <lineage>
        <taxon>Eukaryota</taxon>
        <taxon>Fungi</taxon>
        <taxon>Dikarya</taxon>
        <taxon>Basidiomycota</taxon>
        <taxon>Agaricomycotina</taxon>
        <taxon>Agaricomycetes</taxon>
        <taxon>Polyporales</taxon>
        <taxon>Sparassidaceae</taxon>
        <taxon>Sparassis</taxon>
    </lineage>
</organism>
<dbReference type="AlphaFoldDB" id="A0A401GAQ1"/>
<dbReference type="InterPro" id="IPR011009">
    <property type="entry name" value="Kinase-like_dom_sf"/>
</dbReference>
<comment type="caution">
    <text evidence="2">The sequence shown here is derived from an EMBL/GenBank/DDBJ whole genome shotgun (WGS) entry which is preliminary data.</text>
</comment>
<reference evidence="2 3" key="1">
    <citation type="journal article" date="2018" name="Sci. Rep.">
        <title>Genome sequence of the cauliflower mushroom Sparassis crispa (Hanabiratake) and its association with beneficial usage.</title>
        <authorList>
            <person name="Kiyama R."/>
            <person name="Furutani Y."/>
            <person name="Kawaguchi K."/>
            <person name="Nakanishi T."/>
        </authorList>
    </citation>
    <scope>NUCLEOTIDE SEQUENCE [LARGE SCALE GENOMIC DNA]</scope>
</reference>
<evidence type="ECO:0000259" key="1">
    <source>
        <dbReference type="PROSITE" id="PS50011"/>
    </source>
</evidence>
<evidence type="ECO:0000313" key="2">
    <source>
        <dbReference type="EMBL" id="GBE79227.1"/>
    </source>
</evidence>
<dbReference type="RefSeq" id="XP_027610140.1">
    <property type="nucleotide sequence ID" value="XM_027754339.1"/>
</dbReference>
<dbReference type="STRING" id="139825.A0A401GAQ1"/>
<evidence type="ECO:0000313" key="3">
    <source>
        <dbReference type="Proteomes" id="UP000287166"/>
    </source>
</evidence>
<dbReference type="InParanoid" id="A0A401GAQ1"/>
<protein>
    <recommendedName>
        <fullName evidence="1">Protein kinase domain-containing protein</fullName>
    </recommendedName>
</protein>
<dbReference type="GO" id="GO:0005524">
    <property type="term" value="F:ATP binding"/>
    <property type="evidence" value="ECO:0007669"/>
    <property type="project" value="InterPro"/>
</dbReference>
<dbReference type="Proteomes" id="UP000287166">
    <property type="component" value="Unassembled WGS sequence"/>
</dbReference>
<dbReference type="PROSITE" id="PS50011">
    <property type="entry name" value="PROTEIN_KINASE_DOM"/>
    <property type="match status" value="1"/>
</dbReference>